<dbReference type="EMBL" id="BK015290">
    <property type="protein sequence ID" value="DAD99673.1"/>
    <property type="molecule type" value="Genomic_DNA"/>
</dbReference>
<organism evidence="1">
    <name type="scientific">Siphoviridae sp. ct6bb17</name>
    <dbReference type="NCBI Taxonomy" id="2825345"/>
    <lineage>
        <taxon>Viruses</taxon>
        <taxon>Duplodnaviria</taxon>
        <taxon>Heunggongvirae</taxon>
        <taxon>Uroviricota</taxon>
        <taxon>Caudoviricetes</taxon>
    </lineage>
</organism>
<accession>A0A8S5NY60</accession>
<reference evidence="1" key="1">
    <citation type="journal article" date="2021" name="Proc. Natl. Acad. Sci. U.S.A.">
        <title>A Catalog of Tens of Thousands of Viruses from Human Metagenomes Reveals Hidden Associations with Chronic Diseases.</title>
        <authorList>
            <person name="Tisza M.J."/>
            <person name="Buck C.B."/>
        </authorList>
    </citation>
    <scope>NUCLEOTIDE SEQUENCE</scope>
    <source>
        <strain evidence="1">Ct6bb17</strain>
    </source>
</reference>
<name>A0A8S5NY60_9CAUD</name>
<sequence length="61" mass="7148">MLITETVTIKDEKFVKNYSDRGLFIERDGVMYEEAVDPIEYKDSRIYTETDKPIKVEQEGA</sequence>
<proteinExistence type="predicted"/>
<evidence type="ECO:0000313" key="1">
    <source>
        <dbReference type="EMBL" id="DAD99673.1"/>
    </source>
</evidence>
<protein>
    <submittedName>
        <fullName evidence="1">Uncharacterized protein</fullName>
    </submittedName>
</protein>